<dbReference type="Proteomes" id="UP000801492">
    <property type="component" value="Unassembled WGS sequence"/>
</dbReference>
<evidence type="ECO:0000256" key="7">
    <source>
        <dbReference type="ARBA" id="ARBA00022840"/>
    </source>
</evidence>
<comment type="similarity">
    <text evidence="1">Belongs to the IPP transferase family.</text>
</comment>
<protein>
    <recommendedName>
        <fullName evidence="9">C2H2-type domain-containing protein</fullName>
    </recommendedName>
</protein>
<organism evidence="10 11">
    <name type="scientific">Ignelater luminosus</name>
    <name type="common">Cucubano</name>
    <name type="synonym">Pyrophorus luminosus</name>
    <dbReference type="NCBI Taxonomy" id="2038154"/>
    <lineage>
        <taxon>Eukaryota</taxon>
        <taxon>Metazoa</taxon>
        <taxon>Ecdysozoa</taxon>
        <taxon>Arthropoda</taxon>
        <taxon>Hexapoda</taxon>
        <taxon>Insecta</taxon>
        <taxon>Pterygota</taxon>
        <taxon>Neoptera</taxon>
        <taxon>Endopterygota</taxon>
        <taxon>Coleoptera</taxon>
        <taxon>Polyphaga</taxon>
        <taxon>Elateriformia</taxon>
        <taxon>Elateroidea</taxon>
        <taxon>Elateridae</taxon>
        <taxon>Agrypninae</taxon>
        <taxon>Pyrophorini</taxon>
        <taxon>Ignelater</taxon>
    </lineage>
</organism>
<dbReference type="PROSITE" id="PS50157">
    <property type="entry name" value="ZINC_FINGER_C2H2_2"/>
    <property type="match status" value="1"/>
</dbReference>
<dbReference type="InterPro" id="IPR027417">
    <property type="entry name" value="P-loop_NTPase"/>
</dbReference>
<dbReference type="Gene3D" id="3.30.160.60">
    <property type="entry name" value="Classic Zinc Finger"/>
    <property type="match status" value="1"/>
</dbReference>
<keyword evidence="2" id="KW-0808">Transferase</keyword>
<dbReference type="InterPro" id="IPR022755">
    <property type="entry name" value="Znf_C2H2_jaz"/>
</dbReference>
<evidence type="ECO:0000313" key="11">
    <source>
        <dbReference type="Proteomes" id="UP000801492"/>
    </source>
</evidence>
<reference evidence="10" key="1">
    <citation type="submission" date="2019-08" db="EMBL/GenBank/DDBJ databases">
        <title>The genome of the North American firefly Photinus pyralis.</title>
        <authorList>
            <consortium name="Photinus pyralis genome working group"/>
            <person name="Fallon T.R."/>
            <person name="Sander Lower S.E."/>
            <person name="Weng J.-K."/>
        </authorList>
    </citation>
    <scope>NUCLEOTIDE SEQUENCE</scope>
    <source>
        <strain evidence="10">TRF0915ILg1</strain>
        <tissue evidence="10">Whole body</tissue>
    </source>
</reference>
<dbReference type="PROSITE" id="PS00028">
    <property type="entry name" value="ZINC_FINGER_C2H2_1"/>
    <property type="match status" value="1"/>
</dbReference>
<dbReference type="GO" id="GO:0008270">
    <property type="term" value="F:zinc ion binding"/>
    <property type="evidence" value="ECO:0007669"/>
    <property type="project" value="UniProtKB-KW"/>
</dbReference>
<evidence type="ECO:0000256" key="5">
    <source>
        <dbReference type="ARBA" id="ARBA00022771"/>
    </source>
</evidence>
<evidence type="ECO:0000256" key="3">
    <source>
        <dbReference type="ARBA" id="ARBA00022723"/>
    </source>
</evidence>
<keyword evidence="6" id="KW-0862">Zinc</keyword>
<dbReference type="EMBL" id="VTPC01000827">
    <property type="protein sequence ID" value="KAF2904173.1"/>
    <property type="molecule type" value="Genomic_DNA"/>
</dbReference>
<evidence type="ECO:0000259" key="9">
    <source>
        <dbReference type="PROSITE" id="PS50157"/>
    </source>
</evidence>
<dbReference type="GO" id="GO:0052381">
    <property type="term" value="F:tRNA dimethylallyltransferase activity"/>
    <property type="evidence" value="ECO:0007669"/>
    <property type="project" value="TreeGrafter"/>
</dbReference>
<evidence type="ECO:0000256" key="1">
    <source>
        <dbReference type="ARBA" id="ARBA00005842"/>
    </source>
</evidence>
<name>A0A8K0DJ54_IGNLU</name>
<sequence>MLEQGLVEELLDFHKRYNEQRINKDEEVDYTKGIFQSIGLKEFHKYLMLSPTERMFDDGKHLFQEGVEELKTVTRRYAKKQKRWITNRFLSNLSRNVPPVYGLDTTDVSIWDQCVTIPAISIVESFMAGSTCAYTPLPLQDTQSFPTSETSTYTCEVCERVFVGVHQWEAHMKSHRHKRVLERKKRSQKEAKCNS</sequence>
<dbReference type="PANTHER" id="PTHR11088">
    <property type="entry name" value="TRNA DIMETHYLALLYLTRANSFERASE"/>
    <property type="match status" value="1"/>
</dbReference>
<keyword evidence="7" id="KW-0067">ATP-binding</keyword>
<dbReference type="InterPro" id="IPR013087">
    <property type="entry name" value="Znf_C2H2_type"/>
</dbReference>
<dbReference type="GO" id="GO:0006400">
    <property type="term" value="P:tRNA modification"/>
    <property type="evidence" value="ECO:0007669"/>
    <property type="project" value="TreeGrafter"/>
</dbReference>
<gene>
    <name evidence="10" type="ORF">ILUMI_01993</name>
</gene>
<proteinExistence type="inferred from homology"/>
<keyword evidence="3" id="KW-0479">Metal-binding</keyword>
<dbReference type="PANTHER" id="PTHR11088:SF89">
    <property type="entry name" value="TRNA DIMETHYLALLYLTRANSFERASE"/>
    <property type="match status" value="1"/>
</dbReference>
<comment type="caution">
    <text evidence="10">The sequence shown here is derived from an EMBL/GenBank/DDBJ whole genome shotgun (WGS) entry which is preliminary data.</text>
</comment>
<evidence type="ECO:0000256" key="4">
    <source>
        <dbReference type="ARBA" id="ARBA00022741"/>
    </source>
</evidence>
<dbReference type="GO" id="GO:0005524">
    <property type="term" value="F:ATP binding"/>
    <property type="evidence" value="ECO:0007669"/>
    <property type="project" value="UniProtKB-KW"/>
</dbReference>
<dbReference type="GO" id="GO:0005739">
    <property type="term" value="C:mitochondrion"/>
    <property type="evidence" value="ECO:0007669"/>
    <property type="project" value="TreeGrafter"/>
</dbReference>
<dbReference type="Pfam" id="PF12171">
    <property type="entry name" value="zf-C2H2_jaz"/>
    <property type="match status" value="1"/>
</dbReference>
<dbReference type="SUPFAM" id="SSF57667">
    <property type="entry name" value="beta-beta-alpha zinc fingers"/>
    <property type="match status" value="1"/>
</dbReference>
<keyword evidence="5 8" id="KW-0863">Zinc-finger</keyword>
<dbReference type="OrthoDB" id="775260at2759"/>
<keyword evidence="11" id="KW-1185">Reference proteome</keyword>
<dbReference type="Pfam" id="PF01715">
    <property type="entry name" value="IPPT"/>
    <property type="match status" value="1"/>
</dbReference>
<evidence type="ECO:0000256" key="2">
    <source>
        <dbReference type="ARBA" id="ARBA00022679"/>
    </source>
</evidence>
<dbReference type="InterPro" id="IPR039657">
    <property type="entry name" value="Dimethylallyltransferase"/>
</dbReference>
<dbReference type="SMART" id="SM00355">
    <property type="entry name" value="ZnF_C2H2"/>
    <property type="match status" value="1"/>
</dbReference>
<dbReference type="AlphaFoldDB" id="A0A8K0DJ54"/>
<accession>A0A8K0DJ54</accession>
<keyword evidence="4" id="KW-0547">Nucleotide-binding</keyword>
<dbReference type="InterPro" id="IPR036236">
    <property type="entry name" value="Znf_C2H2_sf"/>
</dbReference>
<evidence type="ECO:0000256" key="8">
    <source>
        <dbReference type="PROSITE-ProRule" id="PRU00042"/>
    </source>
</evidence>
<dbReference type="Gene3D" id="3.40.50.300">
    <property type="entry name" value="P-loop containing nucleotide triphosphate hydrolases"/>
    <property type="match status" value="1"/>
</dbReference>
<feature type="domain" description="C2H2-type" evidence="9">
    <location>
        <begin position="153"/>
        <end position="180"/>
    </location>
</feature>
<evidence type="ECO:0000256" key="6">
    <source>
        <dbReference type="ARBA" id="ARBA00022833"/>
    </source>
</evidence>
<evidence type="ECO:0000313" key="10">
    <source>
        <dbReference type="EMBL" id="KAF2904173.1"/>
    </source>
</evidence>